<protein>
    <submittedName>
        <fullName evidence="1">Uncharacterized protein</fullName>
    </submittedName>
</protein>
<sequence length="99" mass="11476">MKEMSTCHFLGPLHGLQEDRTIVEGFKDCVEPFLPVNGIQHNLRLLVTVWRLWAFQKTWSSRYNLGLSYSIQMAFKKTPCSLSGACSMYVLEFRGFRVQ</sequence>
<evidence type="ECO:0000313" key="1">
    <source>
        <dbReference type="EMBL" id="GFS47474.1"/>
    </source>
</evidence>
<comment type="caution">
    <text evidence="1">The sequence shown here is derived from an EMBL/GenBank/DDBJ whole genome shotgun (WGS) entry which is preliminary data.</text>
</comment>
<gene>
    <name evidence="1" type="ORF">NPIL_656861</name>
</gene>
<reference evidence="1" key="1">
    <citation type="submission" date="2020-08" db="EMBL/GenBank/DDBJ databases">
        <title>Multicomponent nature underlies the extraordinary mechanical properties of spider dragline silk.</title>
        <authorList>
            <person name="Kono N."/>
            <person name="Nakamura H."/>
            <person name="Mori M."/>
            <person name="Yoshida Y."/>
            <person name="Ohtoshi R."/>
            <person name="Malay A.D."/>
            <person name="Moran D.A.P."/>
            <person name="Tomita M."/>
            <person name="Numata K."/>
            <person name="Arakawa K."/>
        </authorList>
    </citation>
    <scope>NUCLEOTIDE SEQUENCE</scope>
</reference>
<keyword evidence="2" id="KW-1185">Reference proteome</keyword>
<proteinExistence type="predicted"/>
<dbReference type="EMBL" id="BMAW01091009">
    <property type="protein sequence ID" value="GFS47474.1"/>
    <property type="molecule type" value="Genomic_DNA"/>
</dbReference>
<accession>A0A8X6JNS1</accession>
<organism evidence="1 2">
    <name type="scientific">Nephila pilipes</name>
    <name type="common">Giant wood spider</name>
    <name type="synonym">Nephila maculata</name>
    <dbReference type="NCBI Taxonomy" id="299642"/>
    <lineage>
        <taxon>Eukaryota</taxon>
        <taxon>Metazoa</taxon>
        <taxon>Ecdysozoa</taxon>
        <taxon>Arthropoda</taxon>
        <taxon>Chelicerata</taxon>
        <taxon>Arachnida</taxon>
        <taxon>Araneae</taxon>
        <taxon>Araneomorphae</taxon>
        <taxon>Entelegynae</taxon>
        <taxon>Araneoidea</taxon>
        <taxon>Nephilidae</taxon>
        <taxon>Nephila</taxon>
    </lineage>
</organism>
<dbReference type="Proteomes" id="UP000887013">
    <property type="component" value="Unassembled WGS sequence"/>
</dbReference>
<evidence type="ECO:0000313" key="2">
    <source>
        <dbReference type="Proteomes" id="UP000887013"/>
    </source>
</evidence>
<name>A0A8X6JNS1_NEPPI</name>
<dbReference type="AlphaFoldDB" id="A0A8X6JNS1"/>